<feature type="compositionally biased region" description="Gly residues" evidence="1">
    <location>
        <begin position="354"/>
        <end position="383"/>
    </location>
</feature>
<dbReference type="InterPro" id="IPR044048">
    <property type="entry name" value="Big_12"/>
</dbReference>
<feature type="domain" description="Bacterial Ig-like" evidence="3">
    <location>
        <begin position="676"/>
        <end position="770"/>
    </location>
</feature>
<dbReference type="EMBL" id="JACOFU010000004">
    <property type="protein sequence ID" value="MBC3832165.1"/>
    <property type="molecule type" value="Genomic_DNA"/>
</dbReference>
<gene>
    <name evidence="4" type="ORF">H8K33_11635</name>
</gene>
<dbReference type="SUPFAM" id="SSF50939">
    <property type="entry name" value="Sialidases"/>
    <property type="match status" value="1"/>
</dbReference>
<protein>
    <submittedName>
        <fullName evidence="4">DUF4347 domain-containing protein</fullName>
    </submittedName>
</protein>
<evidence type="ECO:0000259" key="2">
    <source>
        <dbReference type="Pfam" id="PF14252"/>
    </source>
</evidence>
<dbReference type="RefSeq" id="WP_186891204.1">
    <property type="nucleotide sequence ID" value="NZ_JACOFU010000004.1"/>
</dbReference>
<accession>A0ABR6XRR3</accession>
<keyword evidence="5" id="KW-1185">Reference proteome</keyword>
<evidence type="ECO:0000256" key="1">
    <source>
        <dbReference type="SAM" id="MobiDB-lite"/>
    </source>
</evidence>
<dbReference type="Pfam" id="PF14252">
    <property type="entry name" value="DUF4347"/>
    <property type="match status" value="1"/>
</dbReference>
<comment type="caution">
    <text evidence="4">The sequence shown here is derived from an EMBL/GenBank/DDBJ whole genome shotgun (WGS) entry which is preliminary data.</text>
</comment>
<dbReference type="InterPro" id="IPR036278">
    <property type="entry name" value="Sialidase_sf"/>
</dbReference>
<evidence type="ECO:0000259" key="3">
    <source>
        <dbReference type="Pfam" id="PF19078"/>
    </source>
</evidence>
<feature type="domain" description="Bacterial Ig-like" evidence="3">
    <location>
        <begin position="1212"/>
        <end position="1317"/>
    </location>
</feature>
<feature type="region of interest" description="Disordered" evidence="1">
    <location>
        <begin position="354"/>
        <end position="419"/>
    </location>
</feature>
<dbReference type="PANTHER" id="PTHR34677:SF3">
    <property type="entry name" value="BACTERIAL IG-LIKE DOMAIN-CONTAINING PROTEIN"/>
    <property type="match status" value="1"/>
</dbReference>
<feature type="compositionally biased region" description="Gly residues" evidence="1">
    <location>
        <begin position="398"/>
        <end position="419"/>
    </location>
</feature>
<feature type="domain" description="DUF4347" evidence="2">
    <location>
        <begin position="49"/>
        <end position="211"/>
    </location>
</feature>
<dbReference type="PANTHER" id="PTHR34677">
    <property type="match status" value="1"/>
</dbReference>
<dbReference type="InterPro" id="IPR025592">
    <property type="entry name" value="DUF4347"/>
</dbReference>
<proteinExistence type="predicted"/>
<name>A0ABR6XRR3_9BURK</name>
<reference evidence="4 5" key="1">
    <citation type="submission" date="2020-08" db="EMBL/GenBank/DDBJ databases">
        <title>Novel species isolated from subtropical streams in China.</title>
        <authorList>
            <person name="Lu H."/>
        </authorList>
    </citation>
    <scope>NUCLEOTIDE SEQUENCE [LARGE SCALE GENOMIC DNA]</scope>
    <source>
        <strain evidence="4 5">KCTC 52442</strain>
    </source>
</reference>
<feature type="domain" description="Bacterial Ig-like" evidence="3">
    <location>
        <begin position="578"/>
        <end position="674"/>
    </location>
</feature>
<sequence>MTTLHVSPFNLFSANFNKTSGLTQENKQASVTASELLLPVQSHASTNSIVFIDSRLPDFEQLLAAVPVGTTVVILDKTQDGLQQIAAALKDYQNLDSISIISHGADGLLLLGNAALHESNLANYQSELDVINNALNASGDLLLYGCNVAAGIKGQNFIQALALATNADIAASTNDTGTAERGGDWILEISTGSIDSKQSFINTEQIIDWNHLAATLSASDLASLQAAMAMANANGLDDTLTLTGDILFTANNNTINIAADSGHSITIIGSKNNSGGTVTIDGGNLTRVFNVASGAKASLENLVITNGLAAGNGGDNTGNVEGPGRAGFDGSGGGIYNAGELVINNSTVTANKASGGGGTGGGYPRGGGGGGGGGFGDGLGGIGGKDRVGEMPTSPSPGHGGNGSGTNGGQRGGFGGSDTGGAGGGATVMFLGPSYTVGGAGATANNGTMSIGGGGGGSGGIYVGGAGGSAVGGIFNSGTLKITNSTISNNIAAGGGGGGGAAANYSGTGNGGAGGKGIGGIWSTGTLLMDAASVTTLSTGNKGVGGLGGTIASLGDAQGVNGISINGILGTVTPYSTPATVSINLSQTTLKAGDTQGLTFTFSEAVTDFGSADIYIANGVLSGLQTSDNITYTAIFTPNAHFESANNQISVNLAGTYNSTNTPGVGITHSSNFVVDTKLPTLSINSSNTNLKAGETATITFNFSEAATGFAANDVAVTGGILSNFGGSGSSYSATFTPTAGTNQGSANLSVVSGSYTDAVGNSSAAGSSLALAFDTSTPTISSVSVPTNATYALGQHLDFTVNFNETVVVTGLPSIPVTLDSGGTVNATYLSGSNSSALTFRYTIANGNTDTNGITLGTSIAANGGNITDVAGNNATLTLNSVGSTVGILVDGVAPSVLSINRVSSTPTNASTVDFQITFSENIANGGVSLGDFALFGTGTANGNIASVFGSNSTWTVRVDSISGDGTLRLDLKSSGTGITDSAGNAIAGGYTSGQIYTIDRVMPMVSSIAPTDLVSTNAASCSFTVTFSENVSGVDITDFVVTATNTASASIASIAGSGKIYTVVLNNVAGDGNLRLDLKSSGTNIVDMQGNTISTGFTNGSTIAVDRIAPTLANPIEISDTVLKIGDASTMTINFTEAVVNLDASDFNFSSGSLSNFVSSNGGLTWTATVTPNSNVNAASNSITLNHAGFNDLAGNAGSGSTTSSSFAIDTLRPSATITLSDSNLGLSDSAIVTITFNEAVTSFNNADITLPVTAPLGALSPVNSIDGGRTWTATFTPPFGVFDLSNQISVDTSAVLDLAGNSGLGFNSSANFVIDTINTLPTIGGALAAQATNNQTRIQPFTAITVTDPDIGALETATITLDTPAKGSFTSNSLALSGFYTNDGGLSYLHDPVTPAAMQAAIRALVFEPNPNRLAVNASETTVFTIVVRDEHAGPASTNATTVITTAVNLPPTNILLSDASVAQSEGANATVGILSAVDNNLGDIHTFTLGAANAANDNAKFTIVGNSLKVINPALMAERDYMVSVQVTDANGLSFFKNLTLHLDDDVVPYITSIETLRSARPTVTTGSYIVKFNESVTGVTLDDFFLTSNDGTTANLSSIIALSGGAYRVYMNQISGTGNLALNLKSSGTGISDLFGNSLPAVPPAPQQLSLLSTDNIAIDFVATNDLLMGIQQLPTNFM</sequence>
<dbReference type="Pfam" id="PF19078">
    <property type="entry name" value="Big_12"/>
    <property type="match status" value="4"/>
</dbReference>
<evidence type="ECO:0000313" key="5">
    <source>
        <dbReference type="Proteomes" id="UP000643610"/>
    </source>
</evidence>
<evidence type="ECO:0000313" key="4">
    <source>
        <dbReference type="EMBL" id="MBC3832165.1"/>
    </source>
</evidence>
<feature type="domain" description="Bacterial Ig-like" evidence="3">
    <location>
        <begin position="1109"/>
        <end position="1211"/>
    </location>
</feature>
<dbReference type="Proteomes" id="UP000643610">
    <property type="component" value="Unassembled WGS sequence"/>
</dbReference>
<organism evidence="4 5">
    <name type="scientific">Undibacterium amnicola</name>
    <dbReference type="NCBI Taxonomy" id="1834038"/>
    <lineage>
        <taxon>Bacteria</taxon>
        <taxon>Pseudomonadati</taxon>
        <taxon>Pseudomonadota</taxon>
        <taxon>Betaproteobacteria</taxon>
        <taxon>Burkholderiales</taxon>
        <taxon>Oxalobacteraceae</taxon>
        <taxon>Undibacterium</taxon>
    </lineage>
</organism>